<dbReference type="EMBL" id="CAWYQH010000097">
    <property type="protein sequence ID" value="CAK8683385.1"/>
    <property type="molecule type" value="Genomic_DNA"/>
</dbReference>
<gene>
    <name evidence="2" type="ORF">CVLEPA_LOCUS14465</name>
</gene>
<dbReference type="InterPro" id="IPR001660">
    <property type="entry name" value="SAM"/>
</dbReference>
<dbReference type="InterPro" id="IPR013761">
    <property type="entry name" value="SAM/pointed_sf"/>
</dbReference>
<sequence>MASPLGVKEHDLLVPTSIHWSLDDVANWVEEIGFPQYRECFTSNLIDGRKMILVNSSNLPRMGVTDFDHILFITSSVRELLGIGKPFWNRSIADSTNTPMGLFLENKSRTGPSIDKMTFSQFLRRS</sequence>
<dbReference type="Proteomes" id="UP001642483">
    <property type="component" value="Unassembled WGS sequence"/>
</dbReference>
<dbReference type="PANTHER" id="PTHR46829">
    <property type="entry name" value="STERILE ALPHA MOTIF DOMAIN-CONTAINING PROTEIN 15"/>
    <property type="match status" value="1"/>
</dbReference>
<dbReference type="Gene3D" id="1.10.150.50">
    <property type="entry name" value="Transcription Factor, Ets-1"/>
    <property type="match status" value="1"/>
</dbReference>
<evidence type="ECO:0000259" key="1">
    <source>
        <dbReference type="PROSITE" id="PS50105"/>
    </source>
</evidence>
<dbReference type="PANTHER" id="PTHR46829:SF1">
    <property type="entry name" value="STERILE ALPHA MOTIF DOMAIN-CONTAINING PROTEIN 15"/>
    <property type="match status" value="1"/>
</dbReference>
<evidence type="ECO:0000313" key="3">
    <source>
        <dbReference type="Proteomes" id="UP001642483"/>
    </source>
</evidence>
<feature type="domain" description="SAM" evidence="1">
    <location>
        <begin position="20"/>
        <end position="83"/>
    </location>
</feature>
<accession>A0ABP0FZK9</accession>
<comment type="caution">
    <text evidence="2">The sequence shown here is derived from an EMBL/GenBank/DDBJ whole genome shotgun (WGS) entry which is preliminary data.</text>
</comment>
<dbReference type="SUPFAM" id="SSF47769">
    <property type="entry name" value="SAM/Pointed domain"/>
    <property type="match status" value="1"/>
</dbReference>
<dbReference type="CDD" id="cd09530">
    <property type="entry name" value="SAM_Samd14"/>
    <property type="match status" value="1"/>
</dbReference>
<proteinExistence type="predicted"/>
<reference evidence="2 3" key="1">
    <citation type="submission" date="2024-02" db="EMBL/GenBank/DDBJ databases">
        <authorList>
            <person name="Daric V."/>
            <person name="Darras S."/>
        </authorList>
    </citation>
    <scope>NUCLEOTIDE SEQUENCE [LARGE SCALE GENOMIC DNA]</scope>
</reference>
<dbReference type="Pfam" id="PF00536">
    <property type="entry name" value="SAM_1"/>
    <property type="match status" value="1"/>
</dbReference>
<dbReference type="PROSITE" id="PS50105">
    <property type="entry name" value="SAM_DOMAIN"/>
    <property type="match status" value="1"/>
</dbReference>
<organism evidence="2 3">
    <name type="scientific">Clavelina lepadiformis</name>
    <name type="common">Light-bulb sea squirt</name>
    <name type="synonym">Ascidia lepadiformis</name>
    <dbReference type="NCBI Taxonomy" id="159417"/>
    <lineage>
        <taxon>Eukaryota</taxon>
        <taxon>Metazoa</taxon>
        <taxon>Chordata</taxon>
        <taxon>Tunicata</taxon>
        <taxon>Ascidiacea</taxon>
        <taxon>Aplousobranchia</taxon>
        <taxon>Clavelinidae</taxon>
        <taxon>Clavelina</taxon>
    </lineage>
</organism>
<dbReference type="SMART" id="SM00454">
    <property type="entry name" value="SAM"/>
    <property type="match status" value="1"/>
</dbReference>
<evidence type="ECO:0000313" key="2">
    <source>
        <dbReference type="EMBL" id="CAK8683385.1"/>
    </source>
</evidence>
<protein>
    <recommendedName>
        <fullName evidence="1">SAM domain-containing protein</fullName>
    </recommendedName>
</protein>
<name>A0ABP0FZK9_CLALP</name>
<keyword evidence="3" id="KW-1185">Reference proteome</keyword>